<dbReference type="Proteomes" id="UP000294933">
    <property type="component" value="Unassembled WGS sequence"/>
</dbReference>
<accession>A0A4Y7PZR6</accession>
<dbReference type="PANTHER" id="PTHR24346">
    <property type="entry name" value="MAP/MICROTUBULE AFFINITY-REGULATING KINASE"/>
    <property type="match status" value="1"/>
</dbReference>
<evidence type="ECO:0000259" key="9">
    <source>
        <dbReference type="PROSITE" id="PS50011"/>
    </source>
</evidence>
<dbReference type="GO" id="GO:0005524">
    <property type="term" value="F:ATP binding"/>
    <property type="evidence" value="ECO:0007669"/>
    <property type="project" value="UniProtKB-UniRule"/>
</dbReference>
<dbReference type="PANTHER" id="PTHR24346:SF82">
    <property type="entry name" value="KP78A-RELATED"/>
    <property type="match status" value="1"/>
</dbReference>
<dbReference type="SMART" id="SM00220">
    <property type="entry name" value="S_TKc"/>
    <property type="match status" value="1"/>
</dbReference>
<sequence length="695" mass="75217">MFPPALAPSDSKMLAWVRPAASHPQERISLTVDTSSSSSSSSSSESNHSPEDPPAPPTPGLKTASFFSSPFTAPEPPQPPHSRKNSNKTHVSEKHDLLTPSATASFFSSAESEPRPTPPPSLAASRSHSPARLPPLARFFPSRYTATPQSDRDHHEPRRLTSHKPTTPEAVVATAPGWETSFKREFIHLSVEHGVEQRARSPVESIPVPPQSAPPRLSQRREHDAAPQLTPGQTLVATDSEAQLTLEWPLGQGAFSSVWLAKLMLDETSRVVAAKMMPRGANDRTRLAFQREAEVLRHLSHPNIVSSLAAFTTESYHTLALAHIVGGELFDLVNSDARWADLTAPAVRRIWGELAGAVGWLHSVGVVHRDIKLENILLTTSTISPLPDPSTPLTKLTDFGLARFIDPDAPRLRTRCGSEAYAAPELVVRGSVFRRSSQRSQRTQHTTSSQHAREGNASRWSIGSSAGGSSLQHHGSLKVDGGQDGEEEMVDADGTYDGRETDAWACGVVLYALATRALPFDTPHHDDDAGRHIPDTDNAERGFAKGVGAGAGMRKVRGAETRRGGNSRRDMLMRIAQCEYTWPPSSSSFTTSSTTTNADDNDNGEDEEIATPDLKAVVARLLVRNPGRRARMDEVWDEPWMRGVGAPPVPEHVPRGFALKDPSANASEVPGGNGEGVLVDGEHVARIAREEVDAP</sequence>
<dbReference type="InterPro" id="IPR008271">
    <property type="entry name" value="Ser/Thr_kinase_AS"/>
</dbReference>
<feature type="binding site" evidence="7">
    <location>
        <position position="275"/>
    </location>
    <ligand>
        <name>ATP</name>
        <dbReference type="ChEBI" id="CHEBI:30616"/>
    </ligand>
</feature>
<dbReference type="PROSITE" id="PS00108">
    <property type="entry name" value="PROTEIN_KINASE_ST"/>
    <property type="match status" value="1"/>
</dbReference>
<dbReference type="SUPFAM" id="SSF56112">
    <property type="entry name" value="Protein kinase-like (PK-like)"/>
    <property type="match status" value="1"/>
</dbReference>
<dbReference type="Gene3D" id="1.10.510.10">
    <property type="entry name" value="Transferase(Phosphotransferase) domain 1"/>
    <property type="match status" value="1"/>
</dbReference>
<dbReference type="InterPro" id="IPR011009">
    <property type="entry name" value="Kinase-like_dom_sf"/>
</dbReference>
<evidence type="ECO:0000313" key="11">
    <source>
        <dbReference type="Proteomes" id="UP000294933"/>
    </source>
</evidence>
<keyword evidence="4 7" id="KW-0547">Nucleotide-binding</keyword>
<evidence type="ECO:0000256" key="5">
    <source>
        <dbReference type="ARBA" id="ARBA00022777"/>
    </source>
</evidence>
<dbReference type="VEuPathDB" id="FungiDB:BD410DRAFT_841479"/>
<dbReference type="AlphaFoldDB" id="A0A4Y7PZR6"/>
<comment type="similarity">
    <text evidence="1">Belongs to the protein kinase superfamily. CAMK Ser/Thr protein kinase family. NIM1 subfamily.</text>
</comment>
<feature type="region of interest" description="Disordered" evidence="8">
    <location>
        <begin position="198"/>
        <end position="231"/>
    </location>
</feature>
<dbReference type="InterPro" id="IPR000719">
    <property type="entry name" value="Prot_kinase_dom"/>
</dbReference>
<dbReference type="Pfam" id="PF00069">
    <property type="entry name" value="Pkinase"/>
    <property type="match status" value="1"/>
</dbReference>
<feature type="compositionally biased region" description="Acidic residues" evidence="8">
    <location>
        <begin position="599"/>
        <end position="610"/>
    </location>
</feature>
<feature type="domain" description="Protein kinase" evidence="9">
    <location>
        <begin position="244"/>
        <end position="641"/>
    </location>
</feature>
<dbReference type="InterPro" id="IPR017441">
    <property type="entry name" value="Protein_kinase_ATP_BS"/>
</dbReference>
<feature type="compositionally biased region" description="Polar residues" evidence="8">
    <location>
        <begin position="458"/>
        <end position="473"/>
    </location>
</feature>
<evidence type="ECO:0000256" key="8">
    <source>
        <dbReference type="SAM" id="MobiDB-lite"/>
    </source>
</evidence>
<feature type="compositionally biased region" description="Low complexity" evidence="8">
    <location>
        <begin position="35"/>
        <end position="46"/>
    </location>
</feature>
<dbReference type="GO" id="GO:0005737">
    <property type="term" value="C:cytoplasm"/>
    <property type="evidence" value="ECO:0007669"/>
    <property type="project" value="TreeGrafter"/>
</dbReference>
<evidence type="ECO:0000256" key="3">
    <source>
        <dbReference type="ARBA" id="ARBA00022679"/>
    </source>
</evidence>
<evidence type="ECO:0000256" key="6">
    <source>
        <dbReference type="ARBA" id="ARBA00022840"/>
    </source>
</evidence>
<feature type="compositionally biased region" description="Low complexity" evidence="8">
    <location>
        <begin position="585"/>
        <end position="598"/>
    </location>
</feature>
<protein>
    <submittedName>
        <fullName evidence="10">Kinase-like protein</fullName>
    </submittedName>
</protein>
<dbReference type="EMBL" id="ML170190">
    <property type="protein sequence ID" value="TDL20119.1"/>
    <property type="molecule type" value="Genomic_DNA"/>
</dbReference>
<gene>
    <name evidence="10" type="ORF">BD410DRAFT_841479</name>
</gene>
<feature type="region of interest" description="Disordered" evidence="8">
    <location>
        <begin position="19"/>
        <end position="171"/>
    </location>
</feature>
<dbReference type="PROSITE" id="PS50011">
    <property type="entry name" value="PROTEIN_KINASE_DOM"/>
    <property type="match status" value="1"/>
</dbReference>
<dbReference type="Gene3D" id="3.30.200.20">
    <property type="entry name" value="Phosphorylase Kinase, domain 1"/>
    <property type="match status" value="1"/>
</dbReference>
<evidence type="ECO:0000313" key="10">
    <source>
        <dbReference type="EMBL" id="TDL20119.1"/>
    </source>
</evidence>
<feature type="compositionally biased region" description="Basic and acidic residues" evidence="8">
    <location>
        <begin position="150"/>
        <end position="159"/>
    </location>
</feature>
<evidence type="ECO:0000256" key="1">
    <source>
        <dbReference type="ARBA" id="ARBA00010791"/>
    </source>
</evidence>
<proteinExistence type="inferred from homology"/>
<dbReference type="STRING" id="50990.A0A4Y7PZR6"/>
<feature type="compositionally biased region" description="Low complexity" evidence="8">
    <location>
        <begin position="434"/>
        <end position="450"/>
    </location>
</feature>
<evidence type="ECO:0000256" key="2">
    <source>
        <dbReference type="ARBA" id="ARBA00022527"/>
    </source>
</evidence>
<dbReference type="OrthoDB" id="289250at2759"/>
<feature type="region of interest" description="Disordered" evidence="8">
    <location>
        <begin position="433"/>
        <end position="496"/>
    </location>
</feature>
<keyword evidence="11" id="KW-1185">Reference proteome</keyword>
<feature type="compositionally biased region" description="Low complexity" evidence="8">
    <location>
        <begin position="99"/>
        <end position="111"/>
    </location>
</feature>
<dbReference type="GO" id="GO:0004674">
    <property type="term" value="F:protein serine/threonine kinase activity"/>
    <property type="evidence" value="ECO:0007669"/>
    <property type="project" value="UniProtKB-KW"/>
</dbReference>
<organism evidence="10 11">
    <name type="scientific">Rickenella mellea</name>
    <dbReference type="NCBI Taxonomy" id="50990"/>
    <lineage>
        <taxon>Eukaryota</taxon>
        <taxon>Fungi</taxon>
        <taxon>Dikarya</taxon>
        <taxon>Basidiomycota</taxon>
        <taxon>Agaricomycotina</taxon>
        <taxon>Agaricomycetes</taxon>
        <taxon>Hymenochaetales</taxon>
        <taxon>Rickenellaceae</taxon>
        <taxon>Rickenella</taxon>
    </lineage>
</organism>
<keyword evidence="3" id="KW-0808">Transferase</keyword>
<keyword evidence="5 10" id="KW-0418">Kinase</keyword>
<feature type="region of interest" description="Disordered" evidence="8">
    <location>
        <begin position="583"/>
        <end position="610"/>
    </location>
</feature>
<feature type="region of interest" description="Disordered" evidence="8">
    <location>
        <begin position="653"/>
        <end position="677"/>
    </location>
</feature>
<name>A0A4Y7PZR6_9AGAM</name>
<dbReference type="GO" id="GO:0035556">
    <property type="term" value="P:intracellular signal transduction"/>
    <property type="evidence" value="ECO:0007669"/>
    <property type="project" value="TreeGrafter"/>
</dbReference>
<keyword evidence="6 7" id="KW-0067">ATP-binding</keyword>
<dbReference type="PROSITE" id="PS00107">
    <property type="entry name" value="PROTEIN_KINASE_ATP"/>
    <property type="match status" value="1"/>
</dbReference>
<evidence type="ECO:0000256" key="7">
    <source>
        <dbReference type="PROSITE-ProRule" id="PRU10141"/>
    </source>
</evidence>
<evidence type="ECO:0000256" key="4">
    <source>
        <dbReference type="ARBA" id="ARBA00022741"/>
    </source>
</evidence>
<reference evidence="10 11" key="1">
    <citation type="submission" date="2018-06" db="EMBL/GenBank/DDBJ databases">
        <title>A transcriptomic atlas of mushroom development highlights an independent origin of complex multicellularity.</title>
        <authorList>
            <consortium name="DOE Joint Genome Institute"/>
            <person name="Krizsan K."/>
            <person name="Almasi E."/>
            <person name="Merenyi Z."/>
            <person name="Sahu N."/>
            <person name="Viragh M."/>
            <person name="Koszo T."/>
            <person name="Mondo S."/>
            <person name="Kiss B."/>
            <person name="Balint B."/>
            <person name="Kues U."/>
            <person name="Barry K."/>
            <person name="Hegedus J.C."/>
            <person name="Henrissat B."/>
            <person name="Johnson J."/>
            <person name="Lipzen A."/>
            <person name="Ohm R."/>
            <person name="Nagy I."/>
            <person name="Pangilinan J."/>
            <person name="Yan J."/>
            <person name="Xiong Y."/>
            <person name="Grigoriev I.V."/>
            <person name="Hibbett D.S."/>
            <person name="Nagy L.G."/>
        </authorList>
    </citation>
    <scope>NUCLEOTIDE SEQUENCE [LARGE SCALE GENOMIC DNA]</scope>
    <source>
        <strain evidence="10 11">SZMC22713</strain>
    </source>
</reference>
<keyword evidence="2" id="KW-0723">Serine/threonine-protein kinase</keyword>